<dbReference type="Proteomes" id="UP000002221">
    <property type="component" value="Chromosome"/>
</dbReference>
<evidence type="ECO:0000313" key="2">
    <source>
        <dbReference type="Proteomes" id="UP000002221"/>
    </source>
</evidence>
<gene>
    <name evidence="1" type="ordered locus">Rmar_1132</name>
</gene>
<keyword evidence="2" id="KW-1185">Reference proteome</keyword>
<sequence>MPWRSDHSVRLNIKSTTIPYQILEQMRATDALRPDSLISDWDRTVFADLVRLMQRHGGRVVVFNVPLTSWHRLTDRPTPEKMQSFHRWARQHDVLVLDVPTDYPDEAFPDLVHLADACAPDFTRKLAEGYQEAADVARVRSAP</sequence>
<dbReference type="AlphaFoldDB" id="D0MHR5"/>
<dbReference type="KEGG" id="rmr:Rmar_1132"/>
<evidence type="ECO:0000313" key="1">
    <source>
        <dbReference type="EMBL" id="ACY48023.1"/>
    </source>
</evidence>
<dbReference type="EMBL" id="CP001807">
    <property type="protein sequence ID" value="ACY48023.1"/>
    <property type="molecule type" value="Genomic_DNA"/>
</dbReference>
<name>D0MHR5_RHOM4</name>
<dbReference type="HOGENOM" id="CLU_1804697_0_0_10"/>
<organism evidence="1 2">
    <name type="scientific">Rhodothermus marinus (strain ATCC 43812 / DSM 4252 / R-10)</name>
    <name type="common">Rhodothermus obamensis</name>
    <dbReference type="NCBI Taxonomy" id="518766"/>
    <lineage>
        <taxon>Bacteria</taxon>
        <taxon>Pseudomonadati</taxon>
        <taxon>Rhodothermota</taxon>
        <taxon>Rhodothermia</taxon>
        <taxon>Rhodothermales</taxon>
        <taxon>Rhodothermaceae</taxon>
        <taxon>Rhodothermus</taxon>
    </lineage>
</organism>
<accession>D0MHR5</accession>
<dbReference type="RefSeq" id="WP_012843635.1">
    <property type="nucleotide sequence ID" value="NC_013501.1"/>
</dbReference>
<protein>
    <submittedName>
        <fullName evidence="1">Uncharacterized protein</fullName>
    </submittedName>
</protein>
<reference evidence="1 2" key="1">
    <citation type="journal article" date="2009" name="Stand. Genomic Sci.">
        <title>Complete genome sequence of Rhodothermus marinus type strain (R-10).</title>
        <authorList>
            <person name="Nolan M."/>
            <person name="Tindall B.J."/>
            <person name="Pomrenke H."/>
            <person name="Lapidus A."/>
            <person name="Copeland A."/>
            <person name="Glavina Del Rio T."/>
            <person name="Lucas S."/>
            <person name="Chen F."/>
            <person name="Tice H."/>
            <person name="Cheng J.F."/>
            <person name="Saunders E."/>
            <person name="Han C."/>
            <person name="Bruce D."/>
            <person name="Goodwin L."/>
            <person name="Chain P."/>
            <person name="Pitluck S."/>
            <person name="Ovchinikova G."/>
            <person name="Pati A."/>
            <person name="Ivanova N."/>
            <person name="Mavromatis K."/>
            <person name="Chen A."/>
            <person name="Palaniappan K."/>
            <person name="Land M."/>
            <person name="Hauser L."/>
            <person name="Chang Y.J."/>
            <person name="Jeffries C.D."/>
            <person name="Brettin T."/>
            <person name="Goker M."/>
            <person name="Bristow J."/>
            <person name="Eisen J.A."/>
            <person name="Markowitz V."/>
            <person name="Hugenholtz P."/>
            <person name="Kyrpides N.C."/>
            <person name="Klenk H.P."/>
            <person name="Detter J.C."/>
        </authorList>
    </citation>
    <scope>NUCLEOTIDE SEQUENCE [LARGE SCALE GENOMIC DNA]</scope>
    <source>
        <strain evidence="2">ATCC 43812 / DSM 4252 / R-10</strain>
    </source>
</reference>
<dbReference type="OrthoDB" id="9991546at2"/>
<proteinExistence type="predicted"/>